<evidence type="ECO:0000313" key="2">
    <source>
        <dbReference type="Proteomes" id="UP000275719"/>
    </source>
</evidence>
<comment type="caution">
    <text evidence="1">The sequence shown here is derived from an EMBL/GenBank/DDBJ whole genome shotgun (WGS) entry which is preliminary data.</text>
</comment>
<accession>A0A3P3W527</accession>
<dbReference type="AlphaFoldDB" id="A0A3P3W527"/>
<dbReference type="RefSeq" id="WP_125019257.1">
    <property type="nucleotide sequence ID" value="NZ_RQVQ01000020.1"/>
</dbReference>
<dbReference type="OrthoDB" id="8850210at2"/>
<dbReference type="Proteomes" id="UP000275719">
    <property type="component" value="Unassembled WGS sequence"/>
</dbReference>
<sequence length="163" mass="18849">MKLFNRLFGTNKKDNNGPMPTRNLNLQFTPTPNNGLNFALQFRHVVKENDDIDLDFSVESLKFIDLFLQRFKDEGLTVNDFAETIFIAGCYVGQVMVENCKAEWIKQDETNLPNGITMMPIVIKLQNGTITDPIAKAFKRFYNGNEDNISFYFQVFTEEKIKM</sequence>
<protein>
    <recommendedName>
        <fullName evidence="3">DUF3806 domain-containing protein</fullName>
    </recommendedName>
</protein>
<reference evidence="1 2" key="1">
    <citation type="submission" date="2018-11" db="EMBL/GenBank/DDBJ databases">
        <title>Flavobacterium sp. nov., YIM 102701-2 draft genome.</title>
        <authorList>
            <person name="Li G."/>
            <person name="Jiang Y."/>
        </authorList>
    </citation>
    <scope>NUCLEOTIDE SEQUENCE [LARGE SCALE GENOMIC DNA]</scope>
    <source>
        <strain evidence="1 2">YIM 102701-2</strain>
    </source>
</reference>
<gene>
    <name evidence="1" type="ORF">EG240_09985</name>
</gene>
<dbReference type="EMBL" id="RQVQ01000020">
    <property type="protein sequence ID" value="RRJ90070.1"/>
    <property type="molecule type" value="Genomic_DNA"/>
</dbReference>
<proteinExistence type="predicted"/>
<organism evidence="1 2">
    <name type="scientific">Paenimyroides tangerinum</name>
    <dbReference type="NCBI Taxonomy" id="2488728"/>
    <lineage>
        <taxon>Bacteria</taxon>
        <taxon>Pseudomonadati</taxon>
        <taxon>Bacteroidota</taxon>
        <taxon>Flavobacteriia</taxon>
        <taxon>Flavobacteriales</taxon>
        <taxon>Flavobacteriaceae</taxon>
        <taxon>Paenimyroides</taxon>
    </lineage>
</organism>
<evidence type="ECO:0000313" key="1">
    <source>
        <dbReference type="EMBL" id="RRJ90070.1"/>
    </source>
</evidence>
<evidence type="ECO:0008006" key="3">
    <source>
        <dbReference type="Google" id="ProtNLM"/>
    </source>
</evidence>
<keyword evidence="2" id="KW-1185">Reference proteome</keyword>
<name>A0A3P3W527_9FLAO</name>